<dbReference type="EMBL" id="DS268407">
    <property type="protein sequence ID" value="EFO82820.1"/>
    <property type="molecule type" value="Genomic_DNA"/>
</dbReference>
<accession>E3LD48</accession>
<keyword evidence="3" id="KW-1185">Reference proteome</keyword>
<dbReference type="Proteomes" id="UP000008281">
    <property type="component" value="Unassembled WGS sequence"/>
</dbReference>
<evidence type="ECO:0000256" key="1">
    <source>
        <dbReference type="SAM" id="Coils"/>
    </source>
</evidence>
<dbReference type="Gene3D" id="1.10.287.1120">
    <property type="entry name" value="Bipartite methylase S protein"/>
    <property type="match status" value="1"/>
</dbReference>
<name>E3LD48_CAERE</name>
<dbReference type="eggNOG" id="KOG1836">
    <property type="taxonomic scope" value="Eukaryota"/>
</dbReference>
<organism evidence="3">
    <name type="scientific">Caenorhabditis remanei</name>
    <name type="common">Caenorhabditis vulgaris</name>
    <dbReference type="NCBI Taxonomy" id="31234"/>
    <lineage>
        <taxon>Eukaryota</taxon>
        <taxon>Metazoa</taxon>
        <taxon>Ecdysozoa</taxon>
        <taxon>Nematoda</taxon>
        <taxon>Chromadorea</taxon>
        <taxon>Rhabditida</taxon>
        <taxon>Rhabditina</taxon>
        <taxon>Rhabditomorpha</taxon>
        <taxon>Rhabditoidea</taxon>
        <taxon>Rhabditidae</taxon>
        <taxon>Peloderinae</taxon>
        <taxon>Caenorhabditis</taxon>
    </lineage>
</organism>
<dbReference type="OrthoDB" id="430826at2759"/>
<dbReference type="AlphaFoldDB" id="E3LD48"/>
<sequence length="86" mass="9929">MEEVNNAELDELEEEIDKLDELLAQAQLAKEVPTFQQFRADEDAKVAQLKNDISDLQKEVINLEEIRDNLPTKCFNVINLEQEGQK</sequence>
<dbReference type="STRING" id="31234.E3LD48"/>
<proteinExistence type="predicted"/>
<dbReference type="InParanoid" id="E3LD48"/>
<evidence type="ECO:0000313" key="2">
    <source>
        <dbReference type="EMBL" id="EFO82820.1"/>
    </source>
</evidence>
<evidence type="ECO:0000313" key="3">
    <source>
        <dbReference type="Proteomes" id="UP000008281"/>
    </source>
</evidence>
<protein>
    <submittedName>
        <fullName evidence="2">Uncharacterized protein</fullName>
    </submittedName>
</protein>
<keyword evidence="1" id="KW-0175">Coiled coil</keyword>
<feature type="coiled-coil region" evidence="1">
    <location>
        <begin position="2"/>
        <end position="66"/>
    </location>
</feature>
<dbReference type="HOGENOM" id="CLU_2500027_0_0_1"/>
<gene>
    <name evidence="2" type="ORF">CRE_00095</name>
</gene>
<reference evidence="2" key="1">
    <citation type="submission" date="2007-07" db="EMBL/GenBank/DDBJ databases">
        <title>PCAP assembly of the Caenorhabditis remanei genome.</title>
        <authorList>
            <consortium name="The Caenorhabditis remanei Sequencing Consortium"/>
            <person name="Wilson R.K."/>
        </authorList>
    </citation>
    <scope>NUCLEOTIDE SEQUENCE [LARGE SCALE GENOMIC DNA]</scope>
    <source>
        <strain evidence="2">PB4641</strain>
    </source>
</reference>